<dbReference type="HOGENOM" id="CLU_3094176_0_0_2"/>
<dbReference type="Proteomes" id="UP000003980">
    <property type="component" value="Unassembled WGS sequence"/>
</dbReference>
<dbReference type="EMBL" id="JH597761">
    <property type="protein sequence ID" value="EHP70174.1"/>
    <property type="molecule type" value="Genomic_DNA"/>
</dbReference>
<dbReference type="AlphaFoldDB" id="H2C1Q3"/>
<accession>H2C1Q3</accession>
<reference evidence="1 2" key="1">
    <citation type="submission" date="2012-01" db="EMBL/GenBank/DDBJ databases">
        <title>Improved High-Quality Draft sequence of Metallosphaera yellowstonensis MK1.</title>
        <authorList>
            <consortium name="US DOE Joint Genome Institute"/>
            <person name="Lucas S."/>
            <person name="Han J."/>
            <person name="Cheng J.-F."/>
            <person name="Goodwin L."/>
            <person name="Pitluck S."/>
            <person name="Peters L."/>
            <person name="Teshima H."/>
            <person name="Detter J.C."/>
            <person name="Han C."/>
            <person name="Tapia R."/>
            <person name="Land M."/>
            <person name="Hauser L."/>
            <person name="Kyrpides N."/>
            <person name="Kozubal M."/>
            <person name="Macur R.E."/>
            <person name="Jay Z."/>
            <person name="Inskeep W."/>
            <person name="Woyke T."/>
        </authorList>
    </citation>
    <scope>NUCLEOTIDE SEQUENCE [LARGE SCALE GENOMIC DNA]</scope>
    <source>
        <strain evidence="1 2">MK1</strain>
    </source>
</reference>
<gene>
    <name evidence="1" type="ORF">MetMK1DRAFT_00006760</name>
</gene>
<proteinExistence type="predicted"/>
<sequence length="51" mass="5890">MLEVKVFWTPGKSYLFSGLLGIHFKFSSFVLSNKSESYDVKISVKFIKLQD</sequence>
<keyword evidence="2" id="KW-1185">Reference proteome</keyword>
<name>H2C1Q3_9CREN</name>
<evidence type="ECO:0000313" key="1">
    <source>
        <dbReference type="EMBL" id="EHP70174.1"/>
    </source>
</evidence>
<protein>
    <submittedName>
        <fullName evidence="1">Uncharacterized protein</fullName>
    </submittedName>
</protein>
<evidence type="ECO:0000313" key="2">
    <source>
        <dbReference type="Proteomes" id="UP000003980"/>
    </source>
</evidence>
<organism evidence="1 2">
    <name type="scientific">Metallosphaera yellowstonensis MK1</name>
    <dbReference type="NCBI Taxonomy" id="671065"/>
    <lineage>
        <taxon>Archaea</taxon>
        <taxon>Thermoproteota</taxon>
        <taxon>Thermoprotei</taxon>
        <taxon>Sulfolobales</taxon>
        <taxon>Sulfolobaceae</taxon>
        <taxon>Metallosphaera</taxon>
    </lineage>
</organism>